<reference evidence="1 2" key="1">
    <citation type="submission" date="2024-11" db="EMBL/GenBank/DDBJ databases">
        <title>A near-complete genome assembly of Cinchona calisaya.</title>
        <authorList>
            <person name="Lian D.C."/>
            <person name="Zhao X.W."/>
            <person name="Wei L."/>
        </authorList>
    </citation>
    <scope>NUCLEOTIDE SEQUENCE [LARGE SCALE GENOMIC DNA]</scope>
    <source>
        <tissue evidence="1">Nenye</tissue>
    </source>
</reference>
<sequence>MGELHCSDAFPALIQPKNVIREEHDRLPLKQRLKILLARRSFSELFPDSETDETCKLSAVANDCFVKRRMVGVVQRVSHLVALLWKNRLGVGHINKIMLVNSGIAMTE</sequence>
<name>A0ABD3A9B0_9GENT</name>
<dbReference type="Proteomes" id="UP001630127">
    <property type="component" value="Unassembled WGS sequence"/>
</dbReference>
<accession>A0ABD3A9B0</accession>
<evidence type="ECO:0000313" key="1">
    <source>
        <dbReference type="EMBL" id="KAL3527456.1"/>
    </source>
</evidence>
<gene>
    <name evidence="1" type="ORF">ACH5RR_012112</name>
</gene>
<comment type="caution">
    <text evidence="1">The sequence shown here is derived from an EMBL/GenBank/DDBJ whole genome shotgun (WGS) entry which is preliminary data.</text>
</comment>
<proteinExistence type="predicted"/>
<dbReference type="AlphaFoldDB" id="A0ABD3A9B0"/>
<keyword evidence="2" id="KW-1185">Reference proteome</keyword>
<evidence type="ECO:0000313" key="2">
    <source>
        <dbReference type="Proteomes" id="UP001630127"/>
    </source>
</evidence>
<organism evidence="1 2">
    <name type="scientific">Cinchona calisaya</name>
    <dbReference type="NCBI Taxonomy" id="153742"/>
    <lineage>
        <taxon>Eukaryota</taxon>
        <taxon>Viridiplantae</taxon>
        <taxon>Streptophyta</taxon>
        <taxon>Embryophyta</taxon>
        <taxon>Tracheophyta</taxon>
        <taxon>Spermatophyta</taxon>
        <taxon>Magnoliopsida</taxon>
        <taxon>eudicotyledons</taxon>
        <taxon>Gunneridae</taxon>
        <taxon>Pentapetalae</taxon>
        <taxon>asterids</taxon>
        <taxon>lamiids</taxon>
        <taxon>Gentianales</taxon>
        <taxon>Rubiaceae</taxon>
        <taxon>Cinchonoideae</taxon>
        <taxon>Cinchoneae</taxon>
        <taxon>Cinchona</taxon>
    </lineage>
</organism>
<dbReference type="EMBL" id="JBJUIK010000005">
    <property type="protein sequence ID" value="KAL3527456.1"/>
    <property type="molecule type" value="Genomic_DNA"/>
</dbReference>
<protein>
    <submittedName>
        <fullName evidence="1">Uncharacterized protein</fullName>
    </submittedName>
</protein>